<accession>A0ABV7F1B2</accession>
<dbReference type="Gene3D" id="3.20.20.140">
    <property type="entry name" value="Metal-dependent hydrolases"/>
    <property type="match status" value="1"/>
</dbReference>
<dbReference type="InterPro" id="IPR006680">
    <property type="entry name" value="Amidohydro-rel"/>
</dbReference>
<comment type="caution">
    <text evidence="4">The sequence shown here is derived from an EMBL/GenBank/DDBJ whole genome shotgun (WGS) entry which is preliminary data.</text>
</comment>
<keyword evidence="2" id="KW-0378">Hydrolase</keyword>
<name>A0ABV7F1B2_9BURK</name>
<dbReference type="CDD" id="cd01298">
    <property type="entry name" value="ATZ_TRZ_like"/>
    <property type="match status" value="1"/>
</dbReference>
<dbReference type="SUPFAM" id="SSF51338">
    <property type="entry name" value="Composite domain of metallo-dependent hydrolases"/>
    <property type="match status" value="1"/>
</dbReference>
<proteinExistence type="inferred from homology"/>
<dbReference type="Pfam" id="PF01979">
    <property type="entry name" value="Amidohydro_1"/>
    <property type="match status" value="1"/>
</dbReference>
<feature type="domain" description="Amidohydrolase-related" evidence="3">
    <location>
        <begin position="58"/>
        <end position="429"/>
    </location>
</feature>
<protein>
    <submittedName>
        <fullName evidence="4">Amidohydrolase family protein</fullName>
    </submittedName>
</protein>
<evidence type="ECO:0000313" key="5">
    <source>
        <dbReference type="Proteomes" id="UP001595530"/>
    </source>
</evidence>
<keyword evidence="5" id="KW-1185">Reference proteome</keyword>
<dbReference type="EMBL" id="JBHRTP010000036">
    <property type="protein sequence ID" value="MFC3108695.1"/>
    <property type="molecule type" value="Genomic_DNA"/>
</dbReference>
<sequence>MTNSILIKNAHSILTGRRGDDARSSASDLRIDQGVIIEMGRDLEAQPGERILDARDCVIYPGWVNTHHHLFQSLLKGVPAGINLTLSPWLQAVPFIYRRSFHEERLRLAARIGIVELMLSGCTTIADHHYIYYPGMSYDASAALFDEAAALGVRFMLHRGGATVTRKLEANDRNYFEPETLDGMISEIERTAARFHQNGVRPRTRVAMAPTTVTVSVQRNELKLIASAARSMGIPMHTHMSESVTFMEHCREAFGCLPIEYLAENEWIGPDVSLAHLTHLTDAEMRILGASGTGMAHCPQSNARLADGIASAPALDRLGAAVSIGVDGAASNEAADMLSEVHFCWLMHRAHAGAATRPRPEGAGEAGADSVTVEQVVHWATAGGARMLGFDGVGTLAVGQAADLAVYDLDAPRYFGLHDMAIGPVVSAGRPRLKWLLVDGRIVVEDDAIPGLDMAQLRAQARADVLCLMKDT</sequence>
<reference evidence="5" key="1">
    <citation type="journal article" date="2019" name="Int. J. Syst. Evol. Microbiol.">
        <title>The Global Catalogue of Microorganisms (GCM) 10K type strain sequencing project: providing services to taxonomists for standard genome sequencing and annotation.</title>
        <authorList>
            <consortium name="The Broad Institute Genomics Platform"/>
            <consortium name="The Broad Institute Genome Sequencing Center for Infectious Disease"/>
            <person name="Wu L."/>
            <person name="Ma J."/>
        </authorList>
    </citation>
    <scope>NUCLEOTIDE SEQUENCE [LARGE SCALE GENOMIC DNA]</scope>
    <source>
        <strain evidence="5">KCTC 42986</strain>
    </source>
</reference>
<dbReference type="PANTHER" id="PTHR43794">
    <property type="entry name" value="AMINOHYDROLASE SSNA-RELATED"/>
    <property type="match status" value="1"/>
</dbReference>
<evidence type="ECO:0000256" key="2">
    <source>
        <dbReference type="ARBA" id="ARBA00022801"/>
    </source>
</evidence>
<dbReference type="InterPro" id="IPR050287">
    <property type="entry name" value="MTA/SAH_deaminase"/>
</dbReference>
<gene>
    <name evidence="4" type="ORF">ACFOFO_12100</name>
</gene>
<dbReference type="InterPro" id="IPR011059">
    <property type="entry name" value="Metal-dep_hydrolase_composite"/>
</dbReference>
<organism evidence="4 5">
    <name type="scientific">Undibacterium arcticum</name>
    <dbReference type="NCBI Taxonomy" id="1762892"/>
    <lineage>
        <taxon>Bacteria</taxon>
        <taxon>Pseudomonadati</taxon>
        <taxon>Pseudomonadota</taxon>
        <taxon>Betaproteobacteria</taxon>
        <taxon>Burkholderiales</taxon>
        <taxon>Oxalobacteraceae</taxon>
        <taxon>Undibacterium</taxon>
    </lineage>
</organism>
<dbReference type="Proteomes" id="UP001595530">
    <property type="component" value="Unassembled WGS sequence"/>
</dbReference>
<dbReference type="NCBIfam" id="NF009059">
    <property type="entry name" value="PRK12393.1"/>
    <property type="match status" value="1"/>
</dbReference>
<dbReference type="Gene3D" id="2.30.40.10">
    <property type="entry name" value="Urease, subunit C, domain 1"/>
    <property type="match status" value="2"/>
</dbReference>
<evidence type="ECO:0000256" key="1">
    <source>
        <dbReference type="ARBA" id="ARBA00006745"/>
    </source>
</evidence>
<evidence type="ECO:0000313" key="4">
    <source>
        <dbReference type="EMBL" id="MFC3108695.1"/>
    </source>
</evidence>
<dbReference type="PANTHER" id="PTHR43794:SF11">
    <property type="entry name" value="AMIDOHYDROLASE-RELATED DOMAIN-CONTAINING PROTEIN"/>
    <property type="match status" value="1"/>
</dbReference>
<dbReference type="RefSeq" id="WP_390323267.1">
    <property type="nucleotide sequence ID" value="NZ_JBHRTP010000036.1"/>
</dbReference>
<dbReference type="InterPro" id="IPR032466">
    <property type="entry name" value="Metal_Hydrolase"/>
</dbReference>
<comment type="similarity">
    <text evidence="1">Belongs to the metallo-dependent hydrolases superfamily. ATZ/TRZ family.</text>
</comment>
<evidence type="ECO:0000259" key="3">
    <source>
        <dbReference type="Pfam" id="PF01979"/>
    </source>
</evidence>
<dbReference type="SUPFAM" id="SSF51556">
    <property type="entry name" value="Metallo-dependent hydrolases"/>
    <property type="match status" value="1"/>
</dbReference>